<dbReference type="RefSeq" id="WP_109607883.1">
    <property type="nucleotide sequence ID" value="NZ_QGHA01000003.1"/>
</dbReference>
<dbReference type="AlphaFoldDB" id="A0A316HEA0"/>
<sequence length="64" mass="7277">MTKKHTSIPFEPEEFPISPENPEIRQPTDPGEPDVPEEAPENIPNEVPDEQSPQPEVNPDEFEK</sequence>
<evidence type="ECO:0000313" key="3">
    <source>
        <dbReference type="Proteomes" id="UP000245678"/>
    </source>
</evidence>
<reference evidence="2 3" key="1">
    <citation type="submission" date="2018-05" db="EMBL/GenBank/DDBJ databases">
        <title>Genomic Encyclopedia of Archaeal and Bacterial Type Strains, Phase II (KMG-II): from individual species to whole genera.</title>
        <authorList>
            <person name="Goeker M."/>
        </authorList>
    </citation>
    <scope>NUCLEOTIDE SEQUENCE [LARGE SCALE GENOMIC DNA]</scope>
    <source>
        <strain evidence="2 3">DSM 19975</strain>
    </source>
</reference>
<evidence type="ECO:0000313" key="2">
    <source>
        <dbReference type="EMBL" id="PWK78330.1"/>
    </source>
</evidence>
<dbReference type="Proteomes" id="UP000245678">
    <property type="component" value="Unassembled WGS sequence"/>
</dbReference>
<evidence type="ECO:0000256" key="1">
    <source>
        <dbReference type="SAM" id="MobiDB-lite"/>
    </source>
</evidence>
<dbReference type="EMBL" id="QGHA01000003">
    <property type="protein sequence ID" value="PWK78330.1"/>
    <property type="molecule type" value="Genomic_DNA"/>
</dbReference>
<organism evidence="2 3">
    <name type="scientific">Mucilaginibacter oryzae</name>
    <dbReference type="NCBI Taxonomy" id="468058"/>
    <lineage>
        <taxon>Bacteria</taxon>
        <taxon>Pseudomonadati</taxon>
        <taxon>Bacteroidota</taxon>
        <taxon>Sphingobacteriia</taxon>
        <taxon>Sphingobacteriales</taxon>
        <taxon>Sphingobacteriaceae</taxon>
        <taxon>Mucilaginibacter</taxon>
    </lineage>
</organism>
<feature type="region of interest" description="Disordered" evidence="1">
    <location>
        <begin position="1"/>
        <end position="64"/>
    </location>
</feature>
<proteinExistence type="predicted"/>
<comment type="caution">
    <text evidence="2">The sequence shown here is derived from an EMBL/GenBank/DDBJ whole genome shotgun (WGS) entry which is preliminary data.</text>
</comment>
<protein>
    <submittedName>
        <fullName evidence="2">Uncharacterized protein</fullName>
    </submittedName>
</protein>
<feature type="compositionally biased region" description="Acidic residues" evidence="1">
    <location>
        <begin position="31"/>
        <end position="40"/>
    </location>
</feature>
<accession>A0A316HEA0</accession>
<gene>
    <name evidence="2" type="ORF">LX99_02172</name>
</gene>
<keyword evidence="3" id="KW-1185">Reference proteome</keyword>
<name>A0A316HEA0_9SPHI</name>
<feature type="compositionally biased region" description="Low complexity" evidence="1">
    <location>
        <begin position="7"/>
        <end position="21"/>
    </location>
</feature>